<gene>
    <name evidence="1" type="ORF">DQ400_07840</name>
</gene>
<organism evidence="1 2">
    <name type="scientific">Vreelandella sulfidaeris</name>
    <dbReference type="NCBI Taxonomy" id="115553"/>
    <lineage>
        <taxon>Bacteria</taxon>
        <taxon>Pseudomonadati</taxon>
        <taxon>Pseudomonadota</taxon>
        <taxon>Gammaproteobacteria</taxon>
        <taxon>Oceanospirillales</taxon>
        <taxon>Halomonadaceae</taxon>
        <taxon>Vreelandella</taxon>
    </lineage>
</organism>
<reference evidence="2" key="1">
    <citation type="submission" date="2018-06" db="EMBL/GenBank/DDBJ databases">
        <title>Whole genome sequencing of four bacterial strains from South Shetland trench revealing bio-synthetic gene clusters.</title>
        <authorList>
            <person name="Abdel-Mageed W.M."/>
            <person name="Lehri B."/>
            <person name="Jarmusch S."/>
            <person name="Miranda K."/>
            <person name="Goodfellow M."/>
            <person name="Jaspars M."/>
            <person name="Karlyshev A.V."/>
        </authorList>
    </citation>
    <scope>NUCLEOTIDE SEQUENCE [LARGE SCALE GENOMIC DNA]</scope>
    <source>
        <strain evidence="2">SST4</strain>
    </source>
</reference>
<comment type="caution">
    <text evidence="1">The sequence shown here is derived from an EMBL/GenBank/DDBJ whole genome shotgun (WGS) entry which is preliminary data.</text>
</comment>
<evidence type="ECO:0008006" key="3">
    <source>
        <dbReference type="Google" id="ProtNLM"/>
    </source>
</evidence>
<dbReference type="AlphaFoldDB" id="A0A365TQQ3"/>
<keyword evidence="2" id="KW-1185">Reference proteome</keyword>
<dbReference type="Proteomes" id="UP000252204">
    <property type="component" value="Unassembled WGS sequence"/>
</dbReference>
<dbReference type="RefSeq" id="WP_113269220.1">
    <property type="nucleotide sequence ID" value="NZ_QNTU01000003.1"/>
</dbReference>
<accession>A0A365TQQ3</accession>
<proteinExistence type="predicted"/>
<name>A0A365TQQ3_9GAMM</name>
<dbReference type="Pfam" id="PF13148">
    <property type="entry name" value="DUF3987"/>
    <property type="match status" value="1"/>
</dbReference>
<dbReference type="EMBL" id="QNTU01000003">
    <property type="protein sequence ID" value="RBI68268.1"/>
    <property type="molecule type" value="Genomic_DNA"/>
</dbReference>
<dbReference type="InterPro" id="IPR025048">
    <property type="entry name" value="DUF3987"/>
</dbReference>
<sequence>MINFRPVFPAPGESEFRLLEKTLFFNASLDLAQQHQVPEDMAALTLLGTLPIVCQGRYDLELPNGSLTPLSLNTLIVVDSGEGKTAIKKKTLAPIMRLQASRFRRHQEDLADHILNHSAWEVKKSTLKASLRKAELKGEPTNEAWRDYEAHLNNEPPHPREFRLLYKDTTPEGLFLGLRDIMPTAGLITDEGDIFFRSSMNRAKGHLNSLWDGDDIIVTRASKEDIVIYGARFSLQIGIQPGVLTRHLKPEDRDSGWLARFLVCAPQPKRGSRHYTLNNAVPGSFWQEADQRLEDMAKDNLPLLEDKDLPRHILQFSRQAKNKWVQLANEIEKEMRPGHRFQACPDHASKLSNQIGRVAALLHLFEREEGDISERTLSMAVHLCSYYSTHFQQTLMPPPQEVQDAMLLQRWLNEQRQFGYQWVEYNRVRQRGPNPLRNKKRLQEAIDVLCFENLITLSMHNQTRIIYLNPPQPSNEPQSI</sequence>
<protein>
    <recommendedName>
        <fullName evidence="3">DUF3987 domain-containing protein</fullName>
    </recommendedName>
</protein>
<evidence type="ECO:0000313" key="1">
    <source>
        <dbReference type="EMBL" id="RBI68268.1"/>
    </source>
</evidence>
<dbReference type="OrthoDB" id="9067983at2"/>
<evidence type="ECO:0000313" key="2">
    <source>
        <dbReference type="Proteomes" id="UP000252204"/>
    </source>
</evidence>